<organism evidence="2 3">
    <name type="scientific">Micromonospora echinofusca</name>
    <dbReference type="NCBI Taxonomy" id="47858"/>
    <lineage>
        <taxon>Bacteria</taxon>
        <taxon>Bacillati</taxon>
        <taxon>Actinomycetota</taxon>
        <taxon>Actinomycetes</taxon>
        <taxon>Micromonosporales</taxon>
        <taxon>Micromonosporaceae</taxon>
        <taxon>Micromonospora</taxon>
    </lineage>
</organism>
<gene>
    <name evidence="2" type="ORF">GSF22_24120</name>
</gene>
<proteinExistence type="predicted"/>
<keyword evidence="3" id="KW-1185">Reference proteome</keyword>
<dbReference type="RefSeq" id="WP_208816037.1">
    <property type="nucleotide sequence ID" value="NZ_WVUH01000258.1"/>
</dbReference>
<feature type="region of interest" description="Disordered" evidence="1">
    <location>
        <begin position="32"/>
        <end position="58"/>
    </location>
</feature>
<dbReference type="Proteomes" id="UP000823521">
    <property type="component" value="Unassembled WGS sequence"/>
</dbReference>
<evidence type="ECO:0000256" key="1">
    <source>
        <dbReference type="SAM" id="MobiDB-lite"/>
    </source>
</evidence>
<evidence type="ECO:0000313" key="2">
    <source>
        <dbReference type="EMBL" id="MBO4209061.1"/>
    </source>
</evidence>
<accession>A0ABS3VWZ1</accession>
<evidence type="ECO:0000313" key="3">
    <source>
        <dbReference type="Proteomes" id="UP000823521"/>
    </source>
</evidence>
<protein>
    <submittedName>
        <fullName evidence="2">Uncharacterized protein</fullName>
    </submittedName>
</protein>
<name>A0ABS3VWZ1_MICEH</name>
<comment type="caution">
    <text evidence="2">The sequence shown here is derived from an EMBL/GenBank/DDBJ whole genome shotgun (WGS) entry which is preliminary data.</text>
</comment>
<reference evidence="2 3" key="1">
    <citation type="submission" date="2019-12" db="EMBL/GenBank/DDBJ databases">
        <title>Whole genome sequencing of endophytic Actinobacterium Micromonospora sp. MPMI6T.</title>
        <authorList>
            <person name="Evv R."/>
            <person name="Podile A.R."/>
        </authorList>
    </citation>
    <scope>NUCLEOTIDE SEQUENCE [LARGE SCALE GENOMIC DNA]</scope>
    <source>
        <strain evidence="2 3">MPMI6</strain>
    </source>
</reference>
<sequence length="58" mass="6515">MVPLRRGLTLVAYALLVPVGLAVRLFGDPLGVRRPPRDSNWRPVPDQPADLDRARRLD</sequence>
<dbReference type="EMBL" id="WVUH01000258">
    <property type="protein sequence ID" value="MBO4209061.1"/>
    <property type="molecule type" value="Genomic_DNA"/>
</dbReference>